<accession>A0A5S9IKR2</accession>
<keyword evidence="2" id="KW-1185">Reference proteome</keyword>
<dbReference type="Pfam" id="PF20383">
    <property type="entry name" value="DUF6678"/>
    <property type="match status" value="1"/>
</dbReference>
<dbReference type="KEGG" id="uam:UABAM_01203"/>
<gene>
    <name evidence="1" type="ORF">UABAM_01203</name>
</gene>
<reference evidence="1 2" key="1">
    <citation type="submission" date="2019-08" db="EMBL/GenBank/DDBJ databases">
        <title>Complete genome sequence of Candidatus Uab amorphum.</title>
        <authorList>
            <person name="Shiratori T."/>
            <person name="Suzuki S."/>
            <person name="Kakizawa Y."/>
            <person name="Ishida K."/>
        </authorList>
    </citation>
    <scope>NUCLEOTIDE SEQUENCE [LARGE SCALE GENOMIC DNA]</scope>
    <source>
        <strain evidence="1 2">SRT547</strain>
    </source>
</reference>
<protein>
    <submittedName>
        <fullName evidence="1">Uncharacterized protein</fullName>
    </submittedName>
</protein>
<evidence type="ECO:0000313" key="2">
    <source>
        <dbReference type="Proteomes" id="UP000326354"/>
    </source>
</evidence>
<sequence>MDRDLLEIVNQRKIKSVISKEKWNKLCLSFDKISPEVRYKSIDGNEIYGFSKVWWHELFSDSETIEWIDIKTVLTEFRGRLIPPKEIDISRSILKILEKFNISYTTGEKYFRIWCYISSESSQ</sequence>
<name>A0A5S9IKR2_UABAM</name>
<dbReference type="AlphaFoldDB" id="A0A5S9IKR2"/>
<organism evidence="1 2">
    <name type="scientific">Uabimicrobium amorphum</name>
    <dbReference type="NCBI Taxonomy" id="2596890"/>
    <lineage>
        <taxon>Bacteria</taxon>
        <taxon>Pseudomonadati</taxon>
        <taxon>Planctomycetota</taxon>
        <taxon>Candidatus Uabimicrobiia</taxon>
        <taxon>Candidatus Uabimicrobiales</taxon>
        <taxon>Candidatus Uabimicrobiaceae</taxon>
        <taxon>Candidatus Uabimicrobium</taxon>
    </lineage>
</organism>
<dbReference type="RefSeq" id="WP_368239187.1">
    <property type="nucleotide sequence ID" value="NZ_JAZFBD010000071.1"/>
</dbReference>
<dbReference type="InterPro" id="IPR046500">
    <property type="entry name" value="DUF6678"/>
</dbReference>
<evidence type="ECO:0000313" key="1">
    <source>
        <dbReference type="EMBL" id="BBM82860.1"/>
    </source>
</evidence>
<dbReference type="EMBL" id="AP019860">
    <property type="protein sequence ID" value="BBM82860.1"/>
    <property type="molecule type" value="Genomic_DNA"/>
</dbReference>
<proteinExistence type="predicted"/>
<dbReference type="Proteomes" id="UP000326354">
    <property type="component" value="Chromosome"/>
</dbReference>